<accession>A0A0R1MDP0</accession>
<evidence type="ECO:0000256" key="7">
    <source>
        <dbReference type="SAM" id="Phobius"/>
    </source>
</evidence>
<dbReference type="Pfam" id="PF02687">
    <property type="entry name" value="FtsX"/>
    <property type="match status" value="1"/>
</dbReference>
<proteinExistence type="inferred from homology"/>
<dbReference type="EMBL" id="AZEF01000013">
    <property type="protein sequence ID" value="KRL02411.1"/>
    <property type="molecule type" value="Genomic_DNA"/>
</dbReference>
<feature type="domain" description="MacB-like periplasmic core" evidence="9">
    <location>
        <begin position="21"/>
        <end position="235"/>
    </location>
</feature>
<feature type="domain" description="ABC3 transporter permease C-terminal" evidence="8">
    <location>
        <begin position="275"/>
        <end position="387"/>
    </location>
</feature>
<dbReference type="PATRIC" id="fig|1423731.3.peg.774"/>
<organism evidence="10 11">
    <name type="scientific">Liquorilactobacillus capillatus DSM 19910</name>
    <dbReference type="NCBI Taxonomy" id="1423731"/>
    <lineage>
        <taxon>Bacteria</taxon>
        <taxon>Bacillati</taxon>
        <taxon>Bacillota</taxon>
        <taxon>Bacilli</taxon>
        <taxon>Lactobacillales</taxon>
        <taxon>Lactobacillaceae</taxon>
        <taxon>Liquorilactobacillus</taxon>
    </lineage>
</organism>
<dbReference type="InterPro" id="IPR003838">
    <property type="entry name" value="ABC3_permease_C"/>
</dbReference>
<dbReference type="RefSeq" id="WP_057742970.1">
    <property type="nucleotide sequence ID" value="NZ_AZEF01000013.1"/>
</dbReference>
<feature type="transmembrane region" description="Helical" evidence="7">
    <location>
        <begin position="21"/>
        <end position="42"/>
    </location>
</feature>
<evidence type="ECO:0000256" key="1">
    <source>
        <dbReference type="ARBA" id="ARBA00004651"/>
    </source>
</evidence>
<evidence type="ECO:0000256" key="5">
    <source>
        <dbReference type="ARBA" id="ARBA00023136"/>
    </source>
</evidence>
<evidence type="ECO:0000313" key="10">
    <source>
        <dbReference type="EMBL" id="KRL02411.1"/>
    </source>
</evidence>
<keyword evidence="4 7" id="KW-1133">Transmembrane helix</keyword>
<evidence type="ECO:0000313" key="11">
    <source>
        <dbReference type="Proteomes" id="UP000051621"/>
    </source>
</evidence>
<evidence type="ECO:0000256" key="4">
    <source>
        <dbReference type="ARBA" id="ARBA00022989"/>
    </source>
</evidence>
<dbReference type="PANTHER" id="PTHR30572:SF4">
    <property type="entry name" value="ABC TRANSPORTER PERMEASE YTRF"/>
    <property type="match status" value="1"/>
</dbReference>
<name>A0A0R1MDP0_9LACO</name>
<dbReference type="InterPro" id="IPR025857">
    <property type="entry name" value="MacB_PCD"/>
</dbReference>
<comment type="caution">
    <text evidence="10">The sequence shown here is derived from an EMBL/GenBank/DDBJ whole genome shotgun (WGS) entry which is preliminary data.</text>
</comment>
<feature type="transmembrane region" description="Helical" evidence="7">
    <location>
        <begin position="324"/>
        <end position="348"/>
    </location>
</feature>
<comment type="similarity">
    <text evidence="6">Belongs to the ABC-4 integral membrane protein family.</text>
</comment>
<feature type="transmembrane region" description="Helical" evidence="7">
    <location>
        <begin position="269"/>
        <end position="289"/>
    </location>
</feature>
<keyword evidence="5 7" id="KW-0472">Membrane</keyword>
<dbReference type="STRING" id="1423731.FC81_GL000755"/>
<evidence type="ECO:0000256" key="3">
    <source>
        <dbReference type="ARBA" id="ARBA00022692"/>
    </source>
</evidence>
<dbReference type="Proteomes" id="UP000051621">
    <property type="component" value="Unassembled WGS sequence"/>
</dbReference>
<dbReference type="InterPro" id="IPR050250">
    <property type="entry name" value="Macrolide_Exporter_MacB"/>
</dbReference>
<feature type="transmembrane region" description="Helical" evidence="7">
    <location>
        <begin position="354"/>
        <end position="378"/>
    </location>
</feature>
<keyword evidence="2" id="KW-1003">Cell membrane</keyword>
<gene>
    <name evidence="10" type="ORF">FC81_GL000755</name>
</gene>
<keyword evidence="11" id="KW-1185">Reference proteome</keyword>
<evidence type="ECO:0000259" key="9">
    <source>
        <dbReference type="Pfam" id="PF12704"/>
    </source>
</evidence>
<dbReference type="GO" id="GO:0022857">
    <property type="term" value="F:transmembrane transporter activity"/>
    <property type="evidence" value="ECO:0007669"/>
    <property type="project" value="TreeGrafter"/>
</dbReference>
<sequence>MLFIELLKTSWQSLRVNPKRSFLTMIGIVIGIAAVITIIALGNGVKAKILKELQATNSGKQTTEISYYPNDSTAGSQGFSEDDLMQIRSDFSASLSDVQFKRDTKNINKPVFLGNESRTATISLVKGANQHYTITTGHNIAKSDNEVNNQVALLSKKMAMKEYGTEENALGSSLTVSDKTYQIIGVFNKPTDNYNVDFLLPQKTYLYSTAAQNGSTIKLTFNKGVKVSAASKKIASFLKKNGSSKKEGTYEYTDMGSLLSGISKVISSLTYFISAIAGISLFIAGIGVMNMMYISVSERTQEIGIRLAVGASARSIMLQFLLEAIMLTVFGGLLGFLIGWGTAALISLALPFKAIVTVSSFLLAFGVSSLVGIVFGLLPAKQAADKNLIDILR</sequence>
<dbReference type="GO" id="GO:0005886">
    <property type="term" value="C:plasma membrane"/>
    <property type="evidence" value="ECO:0007669"/>
    <property type="project" value="UniProtKB-SubCell"/>
</dbReference>
<comment type="subcellular location">
    <subcellularLocation>
        <location evidence="1">Cell membrane</location>
        <topology evidence="1">Multi-pass membrane protein</topology>
    </subcellularLocation>
</comment>
<evidence type="ECO:0000256" key="2">
    <source>
        <dbReference type="ARBA" id="ARBA00022475"/>
    </source>
</evidence>
<reference evidence="10 11" key="1">
    <citation type="journal article" date="2015" name="Genome Announc.">
        <title>Expanding the biotechnology potential of lactobacilli through comparative genomics of 213 strains and associated genera.</title>
        <authorList>
            <person name="Sun Z."/>
            <person name="Harris H.M."/>
            <person name="McCann A."/>
            <person name="Guo C."/>
            <person name="Argimon S."/>
            <person name="Zhang W."/>
            <person name="Yang X."/>
            <person name="Jeffery I.B."/>
            <person name="Cooney J.C."/>
            <person name="Kagawa T.F."/>
            <person name="Liu W."/>
            <person name="Song Y."/>
            <person name="Salvetti E."/>
            <person name="Wrobel A."/>
            <person name="Rasinkangas P."/>
            <person name="Parkhill J."/>
            <person name="Rea M.C."/>
            <person name="O'Sullivan O."/>
            <person name="Ritari J."/>
            <person name="Douillard F.P."/>
            <person name="Paul Ross R."/>
            <person name="Yang R."/>
            <person name="Briner A.E."/>
            <person name="Felis G.E."/>
            <person name="de Vos W.M."/>
            <person name="Barrangou R."/>
            <person name="Klaenhammer T.R."/>
            <person name="Caufield P.W."/>
            <person name="Cui Y."/>
            <person name="Zhang H."/>
            <person name="O'Toole P.W."/>
        </authorList>
    </citation>
    <scope>NUCLEOTIDE SEQUENCE [LARGE SCALE GENOMIC DNA]</scope>
    <source>
        <strain evidence="10 11">DSM 19910</strain>
    </source>
</reference>
<dbReference type="PANTHER" id="PTHR30572">
    <property type="entry name" value="MEMBRANE COMPONENT OF TRANSPORTER-RELATED"/>
    <property type="match status" value="1"/>
</dbReference>
<dbReference type="Pfam" id="PF12704">
    <property type="entry name" value="MacB_PCD"/>
    <property type="match status" value="1"/>
</dbReference>
<dbReference type="AlphaFoldDB" id="A0A0R1MDP0"/>
<evidence type="ECO:0000259" key="8">
    <source>
        <dbReference type="Pfam" id="PF02687"/>
    </source>
</evidence>
<evidence type="ECO:0000256" key="6">
    <source>
        <dbReference type="ARBA" id="ARBA00038076"/>
    </source>
</evidence>
<keyword evidence="3 7" id="KW-0812">Transmembrane</keyword>
<protein>
    <submittedName>
        <fullName evidence="10">ABC superfamily ATP binding cassette transporter, membrane protein</fullName>
    </submittedName>
</protein>